<proteinExistence type="inferred from homology"/>
<comment type="function">
    <text evidence="6">Involved in transcription antitermination. Required for transcription of ribosomal RNA (rRNA) genes. Binds specifically to the boxA antiterminator sequence of the ribosomal RNA (rrn) operons.</text>
</comment>
<dbReference type="SUPFAM" id="SSF48013">
    <property type="entry name" value="NusB-like"/>
    <property type="match status" value="1"/>
</dbReference>
<evidence type="ECO:0000256" key="6">
    <source>
        <dbReference type="HAMAP-Rule" id="MF_00073"/>
    </source>
</evidence>
<name>A0A395JJ83_9GAMM</name>
<dbReference type="PANTHER" id="PTHR11078">
    <property type="entry name" value="N UTILIZATION SUBSTANCE PROTEIN B-RELATED"/>
    <property type="match status" value="1"/>
</dbReference>
<sequence>MANSKPLSSRHNARRAAVQALYQWDLTKQAAHEIEGQFTQIHDMQNVDRKYLREIMTELPKVEPALHDAISPYIGRDFTSLDPVERAILRLGAYELLYRSDVPTKVVLNEMIELAKVFGSDHSYKFVNGVMDKLANTLRSKAD</sequence>
<evidence type="ECO:0000256" key="3">
    <source>
        <dbReference type="ARBA" id="ARBA00022884"/>
    </source>
</evidence>
<dbReference type="FunCoup" id="A0A395JJ83">
    <property type="interactions" value="369"/>
</dbReference>
<evidence type="ECO:0000256" key="4">
    <source>
        <dbReference type="ARBA" id="ARBA00023015"/>
    </source>
</evidence>
<dbReference type="PANTHER" id="PTHR11078:SF3">
    <property type="entry name" value="ANTITERMINATION NUSB DOMAIN-CONTAINING PROTEIN"/>
    <property type="match status" value="1"/>
</dbReference>
<evidence type="ECO:0000313" key="8">
    <source>
        <dbReference type="EMBL" id="RBP50782.1"/>
    </source>
</evidence>
<dbReference type="Gene3D" id="1.10.940.10">
    <property type="entry name" value="NusB-like"/>
    <property type="match status" value="1"/>
</dbReference>
<dbReference type="InterPro" id="IPR035926">
    <property type="entry name" value="NusB-like_sf"/>
</dbReference>
<comment type="similarity">
    <text evidence="1 6">Belongs to the NusB family.</text>
</comment>
<protein>
    <recommendedName>
        <fullName evidence="6">Transcription antitermination protein NusB</fullName>
    </recommendedName>
    <alternativeName>
        <fullName evidence="6">Antitermination factor NusB</fullName>
    </alternativeName>
</protein>
<dbReference type="InterPro" id="IPR011605">
    <property type="entry name" value="NusB_fam"/>
</dbReference>
<keyword evidence="3 6" id="KW-0694">RNA-binding</keyword>
<dbReference type="Proteomes" id="UP000253083">
    <property type="component" value="Unassembled WGS sequence"/>
</dbReference>
<accession>A0A395JJ83</accession>
<feature type="domain" description="NusB/RsmB/TIM44" evidence="7">
    <location>
        <begin position="11"/>
        <end position="135"/>
    </location>
</feature>
<dbReference type="GO" id="GO:0003723">
    <property type="term" value="F:RNA binding"/>
    <property type="evidence" value="ECO:0007669"/>
    <property type="project" value="UniProtKB-UniRule"/>
</dbReference>
<dbReference type="Pfam" id="PF01029">
    <property type="entry name" value="NusB"/>
    <property type="match status" value="1"/>
</dbReference>
<dbReference type="GO" id="GO:0031564">
    <property type="term" value="P:transcription antitermination"/>
    <property type="evidence" value="ECO:0007669"/>
    <property type="project" value="UniProtKB-KW"/>
</dbReference>
<keyword evidence="5 6" id="KW-0804">Transcription</keyword>
<keyword evidence="4 6" id="KW-0805">Transcription regulation</keyword>
<keyword evidence="9" id="KW-1185">Reference proteome</keyword>
<evidence type="ECO:0000256" key="2">
    <source>
        <dbReference type="ARBA" id="ARBA00022814"/>
    </source>
</evidence>
<dbReference type="EMBL" id="QNRT01000002">
    <property type="protein sequence ID" value="RBP50782.1"/>
    <property type="molecule type" value="Genomic_DNA"/>
</dbReference>
<dbReference type="HAMAP" id="MF_00073">
    <property type="entry name" value="NusB"/>
    <property type="match status" value="1"/>
</dbReference>
<dbReference type="GO" id="GO:0005829">
    <property type="term" value="C:cytosol"/>
    <property type="evidence" value="ECO:0007669"/>
    <property type="project" value="TreeGrafter"/>
</dbReference>
<evidence type="ECO:0000256" key="5">
    <source>
        <dbReference type="ARBA" id="ARBA00023163"/>
    </source>
</evidence>
<gene>
    <name evidence="6" type="primary">nusB</name>
    <name evidence="8" type="ORF">DFR28_102198</name>
</gene>
<evidence type="ECO:0000313" key="9">
    <source>
        <dbReference type="Proteomes" id="UP000253083"/>
    </source>
</evidence>
<dbReference type="OrthoDB" id="9789556at2"/>
<dbReference type="InterPro" id="IPR006027">
    <property type="entry name" value="NusB_RsmB_TIM44"/>
</dbReference>
<dbReference type="AlphaFoldDB" id="A0A395JJ83"/>
<dbReference type="InParanoid" id="A0A395JJ83"/>
<evidence type="ECO:0000259" key="7">
    <source>
        <dbReference type="Pfam" id="PF01029"/>
    </source>
</evidence>
<keyword evidence="2 6" id="KW-0889">Transcription antitermination</keyword>
<evidence type="ECO:0000256" key="1">
    <source>
        <dbReference type="ARBA" id="ARBA00005952"/>
    </source>
</evidence>
<dbReference type="NCBIfam" id="TIGR01951">
    <property type="entry name" value="nusB"/>
    <property type="match status" value="1"/>
</dbReference>
<reference evidence="8 9" key="1">
    <citation type="submission" date="2018-06" db="EMBL/GenBank/DDBJ databases">
        <title>Genomic Encyclopedia of Type Strains, Phase IV (KMG-IV): sequencing the most valuable type-strain genomes for metagenomic binning, comparative biology and taxonomic classification.</title>
        <authorList>
            <person name="Goeker M."/>
        </authorList>
    </citation>
    <scope>NUCLEOTIDE SEQUENCE [LARGE SCALE GENOMIC DNA]</scope>
    <source>
        <strain evidence="8 9">DSM 24032</strain>
    </source>
</reference>
<comment type="caution">
    <text evidence="8">The sequence shown here is derived from an EMBL/GenBank/DDBJ whole genome shotgun (WGS) entry which is preliminary data.</text>
</comment>
<dbReference type="RefSeq" id="WP_113953606.1">
    <property type="nucleotide sequence ID" value="NZ_QNRT01000002.1"/>
</dbReference>
<organism evidence="8 9">
    <name type="scientific">Arenicella xantha</name>
    <dbReference type="NCBI Taxonomy" id="644221"/>
    <lineage>
        <taxon>Bacteria</taxon>
        <taxon>Pseudomonadati</taxon>
        <taxon>Pseudomonadota</taxon>
        <taxon>Gammaproteobacteria</taxon>
        <taxon>Arenicellales</taxon>
        <taxon>Arenicellaceae</taxon>
        <taxon>Arenicella</taxon>
    </lineage>
</organism>
<dbReference type="GO" id="GO:0006353">
    <property type="term" value="P:DNA-templated transcription termination"/>
    <property type="evidence" value="ECO:0007669"/>
    <property type="project" value="UniProtKB-UniRule"/>
</dbReference>